<keyword evidence="6" id="KW-0720">Serine protease</keyword>
<dbReference type="InterPro" id="IPR051167">
    <property type="entry name" value="Prolyl_oligopep/macrocyclase"/>
</dbReference>
<dbReference type="Pfam" id="PF00326">
    <property type="entry name" value="Peptidase_S9"/>
    <property type="match status" value="1"/>
</dbReference>
<organism evidence="10 11">
    <name type="scientific">Rhizomicrobium electricum</name>
    <dbReference type="NCBI Taxonomy" id="480070"/>
    <lineage>
        <taxon>Bacteria</taxon>
        <taxon>Pseudomonadati</taxon>
        <taxon>Pseudomonadota</taxon>
        <taxon>Alphaproteobacteria</taxon>
        <taxon>Micropepsales</taxon>
        <taxon>Micropepsaceae</taxon>
        <taxon>Rhizomicrobium</taxon>
    </lineage>
</organism>
<sequence>MLGSKMNVILRAVTFVALTTAALAATLPPPPATPSEPTSDVVQGVNVADPYRWLEDWSNPKVQAWSEAQNKRTRAYLDGLRSQRPVSDELMRLVSATSPAFFDLKPRGPVVFATYSDPKLQQPVIVTMNAAADPATKKVVLDPNALDASGHIAVDWYVPSHDGSKIAASLSKDGSEDGTLHVFDVATGKEIDTPIPRVQYPTAGGSLAWAPDGKGFWYTRYPGPDAPEADRHFNMQVYFHVLGSDAAKDELVLSTKDGLERVSEIFLDNEQNLPTVLARVQKGDGGIWAHYVLTRGKPSVRIGRHEDEIVYAAFGPNGAVYGVSRKGASNGFVVKLDKIAPDGFAAAKVLVPQTDVAIQTTNESGLSFSKDRLFVNDIVGGPNQVRIFTLDGKPEGKLPLPEIAANHEIVELADGRILFGVTTYLRPYFYDSWDPKTGKVEETALKVVSPVKFDDATVTRVFATSKDGTKVPLNIIMKKGTKLDGNNPTLLYGYGGYGVSQNPNFLGALRRLWLDAGGIYVIANIRGGSEYGEKWHQDGMLTKKQNVFDDFYAAGQYLIDNKYTSHTKLALMGGSNGGLLMGAEITQHPDLAHAVVSAVGIYDMVRVELDPNGSFNTTEFGTVKNPDQFKALYAYSPLHHVVAKTAYPAVLMTTGATDGRVNPMHSRKFTAALQAASSSGLPILLRTNMHAGHGIGSSLSDRIAEQTDMLCFLFDQLGMEWHK</sequence>
<feature type="chain" id="PRO_5046335314" description="prolyl oligopeptidase" evidence="7">
    <location>
        <begin position="25"/>
        <end position="723"/>
    </location>
</feature>
<evidence type="ECO:0000313" key="11">
    <source>
        <dbReference type="Proteomes" id="UP001499951"/>
    </source>
</evidence>
<feature type="domain" description="Peptidase S9A N-terminal" evidence="9">
    <location>
        <begin position="31"/>
        <end position="441"/>
    </location>
</feature>
<evidence type="ECO:0000259" key="8">
    <source>
        <dbReference type="Pfam" id="PF00326"/>
    </source>
</evidence>
<dbReference type="InterPro" id="IPR002471">
    <property type="entry name" value="Pept_S9_AS"/>
</dbReference>
<evidence type="ECO:0000259" key="9">
    <source>
        <dbReference type="Pfam" id="PF02897"/>
    </source>
</evidence>
<evidence type="ECO:0000256" key="6">
    <source>
        <dbReference type="ARBA" id="ARBA00022825"/>
    </source>
</evidence>
<keyword evidence="5" id="KW-0378">Hydrolase</keyword>
<gene>
    <name evidence="10" type="ORF">GCM10008942_31000</name>
</gene>
<dbReference type="InterPro" id="IPR001375">
    <property type="entry name" value="Peptidase_S9_cat"/>
</dbReference>
<comment type="similarity">
    <text evidence="2">Belongs to the peptidase S9A family.</text>
</comment>
<name>A0ABP3PZZ1_9PROT</name>
<dbReference type="PROSITE" id="PS00708">
    <property type="entry name" value="PRO_ENDOPEP_SER"/>
    <property type="match status" value="1"/>
</dbReference>
<protein>
    <recommendedName>
        <fullName evidence="3">prolyl oligopeptidase</fullName>
        <ecNumber evidence="3">3.4.21.26</ecNumber>
    </recommendedName>
</protein>
<reference evidence="11" key="1">
    <citation type="journal article" date="2019" name="Int. J. Syst. Evol. Microbiol.">
        <title>The Global Catalogue of Microorganisms (GCM) 10K type strain sequencing project: providing services to taxonomists for standard genome sequencing and annotation.</title>
        <authorList>
            <consortium name="The Broad Institute Genomics Platform"/>
            <consortium name="The Broad Institute Genome Sequencing Center for Infectious Disease"/>
            <person name="Wu L."/>
            <person name="Ma J."/>
        </authorList>
    </citation>
    <scope>NUCLEOTIDE SEQUENCE [LARGE SCALE GENOMIC DNA]</scope>
    <source>
        <strain evidence="11">JCM 15089</strain>
    </source>
</reference>
<keyword evidence="7" id="KW-0732">Signal</keyword>
<dbReference type="Pfam" id="PF02897">
    <property type="entry name" value="Peptidase_S9_N"/>
    <property type="match status" value="1"/>
</dbReference>
<feature type="domain" description="Peptidase S9 prolyl oligopeptidase catalytic" evidence="8">
    <location>
        <begin position="513"/>
        <end position="719"/>
    </location>
</feature>
<dbReference type="InterPro" id="IPR023302">
    <property type="entry name" value="Pept_S9A_N"/>
</dbReference>
<dbReference type="Proteomes" id="UP001499951">
    <property type="component" value="Unassembled WGS sequence"/>
</dbReference>
<dbReference type="Gene3D" id="3.40.50.1820">
    <property type="entry name" value="alpha/beta hydrolase"/>
    <property type="match status" value="1"/>
</dbReference>
<evidence type="ECO:0000256" key="4">
    <source>
        <dbReference type="ARBA" id="ARBA00022670"/>
    </source>
</evidence>
<dbReference type="PANTHER" id="PTHR42881">
    <property type="entry name" value="PROLYL ENDOPEPTIDASE"/>
    <property type="match status" value="1"/>
</dbReference>
<accession>A0ABP3PZZ1</accession>
<evidence type="ECO:0000256" key="3">
    <source>
        <dbReference type="ARBA" id="ARBA00011897"/>
    </source>
</evidence>
<feature type="signal peptide" evidence="7">
    <location>
        <begin position="1"/>
        <end position="24"/>
    </location>
</feature>
<dbReference type="InterPro" id="IPR029058">
    <property type="entry name" value="AB_hydrolase_fold"/>
</dbReference>
<evidence type="ECO:0000256" key="1">
    <source>
        <dbReference type="ARBA" id="ARBA00001070"/>
    </source>
</evidence>
<dbReference type="PRINTS" id="PR00862">
    <property type="entry name" value="PROLIGOPTASE"/>
</dbReference>
<dbReference type="SUPFAM" id="SSF53474">
    <property type="entry name" value="alpha/beta-Hydrolases"/>
    <property type="match status" value="1"/>
</dbReference>
<comment type="caution">
    <text evidence="10">The sequence shown here is derived from an EMBL/GenBank/DDBJ whole genome shotgun (WGS) entry which is preliminary data.</text>
</comment>
<keyword evidence="4" id="KW-0645">Protease</keyword>
<comment type="catalytic activity">
    <reaction evidence="1">
        <text>Hydrolysis of Pro-|-Xaa &gt;&gt; Ala-|-Xaa in oligopeptides.</text>
        <dbReference type="EC" id="3.4.21.26"/>
    </reaction>
</comment>
<evidence type="ECO:0000313" key="10">
    <source>
        <dbReference type="EMBL" id="GAA0579919.1"/>
    </source>
</evidence>
<dbReference type="EMBL" id="BAAADD010000008">
    <property type="protein sequence ID" value="GAA0579919.1"/>
    <property type="molecule type" value="Genomic_DNA"/>
</dbReference>
<evidence type="ECO:0000256" key="7">
    <source>
        <dbReference type="SAM" id="SignalP"/>
    </source>
</evidence>
<evidence type="ECO:0000256" key="5">
    <source>
        <dbReference type="ARBA" id="ARBA00022801"/>
    </source>
</evidence>
<keyword evidence="11" id="KW-1185">Reference proteome</keyword>
<dbReference type="EC" id="3.4.21.26" evidence="3"/>
<evidence type="ECO:0000256" key="2">
    <source>
        <dbReference type="ARBA" id="ARBA00005228"/>
    </source>
</evidence>
<dbReference type="SUPFAM" id="SSF50993">
    <property type="entry name" value="Peptidase/esterase 'gauge' domain"/>
    <property type="match status" value="1"/>
</dbReference>
<dbReference type="PANTHER" id="PTHR42881:SF2">
    <property type="entry name" value="PROLYL ENDOPEPTIDASE"/>
    <property type="match status" value="1"/>
</dbReference>
<dbReference type="Gene3D" id="2.130.10.120">
    <property type="entry name" value="Prolyl oligopeptidase, N-terminal domain"/>
    <property type="match status" value="1"/>
</dbReference>
<dbReference type="InterPro" id="IPR002470">
    <property type="entry name" value="Peptidase_S9A"/>
</dbReference>
<proteinExistence type="inferred from homology"/>